<sequence length="83" mass="8906">MYSVRLDRAKVEGVEGRAAADEERSTASTTKKIKEGREAMEAPPITPSRPSPVARERWRESQAAGTHLGLNTGRPGTMAPASS</sequence>
<accession>A0AB34G3B8</accession>
<dbReference type="EMBL" id="JAQHRD010000001">
    <property type="protein sequence ID" value="KAJ6446110.1"/>
    <property type="molecule type" value="Genomic_DNA"/>
</dbReference>
<feature type="region of interest" description="Disordered" evidence="1">
    <location>
        <begin position="1"/>
        <end position="83"/>
    </location>
</feature>
<name>A0AB34G3B8_9HYPO</name>
<organism evidence="2 3">
    <name type="scientific">Purpureocillium lavendulum</name>
    <dbReference type="NCBI Taxonomy" id="1247861"/>
    <lineage>
        <taxon>Eukaryota</taxon>
        <taxon>Fungi</taxon>
        <taxon>Dikarya</taxon>
        <taxon>Ascomycota</taxon>
        <taxon>Pezizomycotina</taxon>
        <taxon>Sordariomycetes</taxon>
        <taxon>Hypocreomycetidae</taxon>
        <taxon>Hypocreales</taxon>
        <taxon>Ophiocordycipitaceae</taxon>
        <taxon>Purpureocillium</taxon>
    </lineage>
</organism>
<protein>
    <submittedName>
        <fullName evidence="2">Uncharacterized protein</fullName>
    </submittedName>
</protein>
<gene>
    <name evidence="2" type="ORF">O9K51_00877</name>
</gene>
<comment type="caution">
    <text evidence="2">The sequence shown here is derived from an EMBL/GenBank/DDBJ whole genome shotgun (WGS) entry which is preliminary data.</text>
</comment>
<dbReference type="Proteomes" id="UP001163105">
    <property type="component" value="Unassembled WGS sequence"/>
</dbReference>
<evidence type="ECO:0000256" key="1">
    <source>
        <dbReference type="SAM" id="MobiDB-lite"/>
    </source>
</evidence>
<evidence type="ECO:0000313" key="2">
    <source>
        <dbReference type="EMBL" id="KAJ6446110.1"/>
    </source>
</evidence>
<evidence type="ECO:0000313" key="3">
    <source>
        <dbReference type="Proteomes" id="UP001163105"/>
    </source>
</evidence>
<dbReference type="AlphaFoldDB" id="A0AB34G3B8"/>
<proteinExistence type="predicted"/>
<keyword evidence="3" id="KW-1185">Reference proteome</keyword>
<reference evidence="2" key="1">
    <citation type="submission" date="2023-01" db="EMBL/GenBank/DDBJ databases">
        <title>The growth and conidiation of Purpureocillium lavendulum are regulated by nitrogen source and histone H3K14 acetylation.</title>
        <authorList>
            <person name="Tang P."/>
            <person name="Han J."/>
            <person name="Zhang C."/>
            <person name="Tang P."/>
            <person name="Qi F."/>
            <person name="Zhang K."/>
            <person name="Liang L."/>
        </authorList>
    </citation>
    <scope>NUCLEOTIDE SEQUENCE</scope>
    <source>
        <strain evidence="2">YMF1.00683</strain>
    </source>
</reference>
<feature type="compositionally biased region" description="Basic and acidic residues" evidence="1">
    <location>
        <begin position="1"/>
        <end position="25"/>
    </location>
</feature>